<feature type="transmembrane region" description="Helical" evidence="1">
    <location>
        <begin position="12"/>
        <end position="32"/>
    </location>
</feature>
<name>A0A8S5N386_9CAUD</name>
<dbReference type="EMBL" id="BK015046">
    <property type="protein sequence ID" value="DAD88738.1"/>
    <property type="molecule type" value="Genomic_DNA"/>
</dbReference>
<evidence type="ECO:0000313" key="2">
    <source>
        <dbReference type="EMBL" id="DAD88738.1"/>
    </source>
</evidence>
<keyword evidence="1" id="KW-0812">Transmembrane</keyword>
<sequence>MNDKIKNFIHAHYISVPICIVLCIIACIWFYADRASNIDTTGIQRATDEVRNAQQYNQRAVEDNRRVRTAIERSTDVNERIETRINRIDELNQRTEGAITNSQEHIRAARENAINAKRIIGEGERILRNADARTQKNQDATKKQ</sequence>
<protein>
    <submittedName>
        <fullName evidence="2">Uncharacterized protein</fullName>
    </submittedName>
</protein>
<keyword evidence="1" id="KW-1133">Transmembrane helix</keyword>
<organism evidence="2">
    <name type="scientific">Caudovirales sp. ctikv1</name>
    <dbReference type="NCBI Taxonomy" id="2826781"/>
    <lineage>
        <taxon>Viruses</taxon>
        <taxon>Duplodnaviria</taxon>
        <taxon>Heunggongvirae</taxon>
        <taxon>Uroviricota</taxon>
        <taxon>Caudoviricetes</taxon>
    </lineage>
</organism>
<proteinExistence type="predicted"/>
<reference evidence="2" key="1">
    <citation type="journal article" date="2021" name="Proc. Natl. Acad. Sci. U.S.A.">
        <title>A Catalog of Tens of Thousands of Viruses from Human Metagenomes Reveals Hidden Associations with Chronic Diseases.</title>
        <authorList>
            <person name="Tisza M.J."/>
            <person name="Buck C.B."/>
        </authorList>
    </citation>
    <scope>NUCLEOTIDE SEQUENCE</scope>
    <source>
        <strain evidence="2">Ctikv1</strain>
    </source>
</reference>
<evidence type="ECO:0000256" key="1">
    <source>
        <dbReference type="SAM" id="Phobius"/>
    </source>
</evidence>
<keyword evidence="1" id="KW-0472">Membrane</keyword>
<accession>A0A8S5N386</accession>